<keyword evidence="1" id="KW-0732">Signal</keyword>
<feature type="chain" id="PRO_5012352677" evidence="1">
    <location>
        <begin position="17"/>
        <end position="69"/>
    </location>
</feature>
<feature type="signal peptide" evidence="1">
    <location>
        <begin position="1"/>
        <end position="16"/>
    </location>
</feature>
<sequence>MILVKVVLGIVQAVVAHWEMVRKDLAIDQVVEVELEMILVKVLLGIVQAVVAHLEMVRKDLAIDQVVEV</sequence>
<proteinExistence type="predicted"/>
<protein>
    <submittedName>
        <fullName evidence="2">Putative secreted protein</fullName>
    </submittedName>
</protein>
<evidence type="ECO:0000313" key="2">
    <source>
        <dbReference type="EMBL" id="JAW16219.1"/>
    </source>
</evidence>
<name>A0A224Y6S3_9HEMI</name>
<dbReference type="AlphaFoldDB" id="A0A224Y6S3"/>
<dbReference type="EMBL" id="GFTR01000207">
    <property type="protein sequence ID" value="JAW16219.1"/>
    <property type="molecule type" value="Transcribed_RNA"/>
</dbReference>
<organism evidence="2">
    <name type="scientific">Panstrongylus lignarius</name>
    <dbReference type="NCBI Taxonomy" id="156445"/>
    <lineage>
        <taxon>Eukaryota</taxon>
        <taxon>Metazoa</taxon>
        <taxon>Ecdysozoa</taxon>
        <taxon>Arthropoda</taxon>
        <taxon>Hexapoda</taxon>
        <taxon>Insecta</taxon>
        <taxon>Pterygota</taxon>
        <taxon>Neoptera</taxon>
        <taxon>Paraneoptera</taxon>
        <taxon>Hemiptera</taxon>
        <taxon>Heteroptera</taxon>
        <taxon>Panheteroptera</taxon>
        <taxon>Cimicomorpha</taxon>
        <taxon>Reduviidae</taxon>
        <taxon>Triatominae</taxon>
        <taxon>Panstrongylus</taxon>
    </lineage>
</organism>
<evidence type="ECO:0000256" key="1">
    <source>
        <dbReference type="SAM" id="SignalP"/>
    </source>
</evidence>
<reference evidence="2" key="1">
    <citation type="journal article" date="2018" name="PLoS Negl. Trop. Dis.">
        <title>An insight into the salivary gland and fat body transcriptome of Panstrongylus lignarius (Hemiptera: Heteroptera), the main vector of Chagas disease in Peru.</title>
        <authorList>
            <person name="Nevoa J.C."/>
            <person name="Mendes M.T."/>
            <person name="da Silva M.V."/>
            <person name="Soares S.C."/>
            <person name="Oliveira C.J.F."/>
            <person name="Ribeiro J.M.C."/>
        </authorList>
    </citation>
    <scope>NUCLEOTIDE SEQUENCE</scope>
</reference>
<accession>A0A224Y6S3</accession>